<reference evidence="2" key="1">
    <citation type="submission" date="2022-11" db="UniProtKB">
        <authorList>
            <consortium name="WormBaseParasite"/>
        </authorList>
    </citation>
    <scope>IDENTIFICATION</scope>
</reference>
<evidence type="ECO:0000313" key="1">
    <source>
        <dbReference type="Proteomes" id="UP000887565"/>
    </source>
</evidence>
<keyword evidence="1" id="KW-1185">Reference proteome</keyword>
<protein>
    <submittedName>
        <fullName evidence="2">Uncharacterized protein</fullName>
    </submittedName>
</protein>
<dbReference type="WBParaSite" id="nRc.2.0.1.t11107-RA">
    <property type="protein sequence ID" value="nRc.2.0.1.t11107-RA"/>
    <property type="gene ID" value="nRc.2.0.1.g11107"/>
</dbReference>
<sequence>MMYTIGGPKKSDTPIFSTNRNWADIIMKRQTALIPKISDFRIFLQAVCVFTYRKLNINMVKLIFNKKRVLKTESASIIMDFS</sequence>
<organism evidence="1 2">
    <name type="scientific">Romanomermis culicivorax</name>
    <name type="common">Nematode worm</name>
    <dbReference type="NCBI Taxonomy" id="13658"/>
    <lineage>
        <taxon>Eukaryota</taxon>
        <taxon>Metazoa</taxon>
        <taxon>Ecdysozoa</taxon>
        <taxon>Nematoda</taxon>
        <taxon>Enoplea</taxon>
        <taxon>Dorylaimia</taxon>
        <taxon>Mermithida</taxon>
        <taxon>Mermithoidea</taxon>
        <taxon>Mermithidae</taxon>
        <taxon>Romanomermis</taxon>
    </lineage>
</organism>
<name>A0A915IB44_ROMCU</name>
<dbReference type="AlphaFoldDB" id="A0A915IB44"/>
<accession>A0A915IB44</accession>
<dbReference type="Proteomes" id="UP000887565">
    <property type="component" value="Unplaced"/>
</dbReference>
<evidence type="ECO:0000313" key="2">
    <source>
        <dbReference type="WBParaSite" id="nRc.2.0.1.t11107-RA"/>
    </source>
</evidence>
<proteinExistence type="predicted"/>